<dbReference type="GO" id="GO:0005524">
    <property type="term" value="F:ATP binding"/>
    <property type="evidence" value="ECO:0007669"/>
    <property type="project" value="InterPro"/>
</dbReference>
<dbReference type="GO" id="GO:0005536">
    <property type="term" value="F:D-glucose binding"/>
    <property type="evidence" value="ECO:0007669"/>
    <property type="project" value="InterPro"/>
</dbReference>
<dbReference type="PANTHER" id="PTHR47450:SF1">
    <property type="entry name" value="GLUCOKINASE"/>
    <property type="match status" value="1"/>
</dbReference>
<reference evidence="3 4" key="1">
    <citation type="journal article" date="2018" name="Genome Biol. Evol.">
        <title>Multiple Roots of Fruiting Body Formation in Amoebozoa.</title>
        <authorList>
            <person name="Hillmann F."/>
            <person name="Forbes G."/>
            <person name="Novohradska S."/>
            <person name="Ferling I."/>
            <person name="Riege K."/>
            <person name="Groth M."/>
            <person name="Westermann M."/>
            <person name="Marz M."/>
            <person name="Spaller T."/>
            <person name="Winckler T."/>
            <person name="Schaap P."/>
            <person name="Glockner G."/>
        </authorList>
    </citation>
    <scope>NUCLEOTIDE SEQUENCE [LARGE SCALE GENOMIC DNA]</scope>
    <source>
        <strain evidence="3 4">Jena</strain>
    </source>
</reference>
<dbReference type="Proteomes" id="UP000241769">
    <property type="component" value="Unassembled WGS sequence"/>
</dbReference>
<evidence type="ECO:0000313" key="3">
    <source>
        <dbReference type="EMBL" id="PRP77286.1"/>
    </source>
</evidence>
<keyword evidence="2 3" id="KW-0418">Kinase</keyword>
<comment type="caution">
    <text evidence="3">The sequence shown here is derived from an EMBL/GenBank/DDBJ whole genome shotgun (WGS) entry which is preliminary data.</text>
</comment>
<gene>
    <name evidence="3" type="ORF">PROFUN_14355</name>
</gene>
<dbReference type="GO" id="GO:0006096">
    <property type="term" value="P:glycolytic process"/>
    <property type="evidence" value="ECO:0007669"/>
    <property type="project" value="InterPro"/>
</dbReference>
<dbReference type="Gene3D" id="3.30.420.40">
    <property type="match status" value="1"/>
</dbReference>
<dbReference type="OrthoDB" id="10257118at2759"/>
<dbReference type="Pfam" id="PF02685">
    <property type="entry name" value="Glucokinase"/>
    <property type="match status" value="1"/>
</dbReference>
<dbReference type="AlphaFoldDB" id="A0A2P6N009"/>
<dbReference type="PANTHER" id="PTHR47450">
    <property type="entry name" value="GLUCOKINASE"/>
    <property type="match status" value="1"/>
</dbReference>
<keyword evidence="4" id="KW-1185">Reference proteome</keyword>
<organism evidence="3 4">
    <name type="scientific">Planoprotostelium fungivorum</name>
    <dbReference type="NCBI Taxonomy" id="1890364"/>
    <lineage>
        <taxon>Eukaryota</taxon>
        <taxon>Amoebozoa</taxon>
        <taxon>Evosea</taxon>
        <taxon>Variosea</taxon>
        <taxon>Cavosteliida</taxon>
        <taxon>Cavosteliaceae</taxon>
        <taxon>Planoprotostelium</taxon>
    </lineage>
</organism>
<dbReference type="SUPFAM" id="SSF53067">
    <property type="entry name" value="Actin-like ATPase domain"/>
    <property type="match status" value="1"/>
</dbReference>
<keyword evidence="1" id="KW-0808">Transferase</keyword>
<name>A0A2P6N009_9EUKA</name>
<protein>
    <submittedName>
        <fullName evidence="3">Glucokinase</fullName>
    </submittedName>
</protein>
<dbReference type="EMBL" id="MDYQ01000270">
    <property type="protein sequence ID" value="PRP77286.1"/>
    <property type="molecule type" value="Genomic_DNA"/>
</dbReference>
<dbReference type="CDD" id="cd24008">
    <property type="entry name" value="ASKHA_NBD_GLK"/>
    <property type="match status" value="1"/>
</dbReference>
<proteinExistence type="predicted"/>
<evidence type="ECO:0000313" key="4">
    <source>
        <dbReference type="Proteomes" id="UP000241769"/>
    </source>
</evidence>
<dbReference type="GO" id="GO:0004340">
    <property type="term" value="F:glucokinase activity"/>
    <property type="evidence" value="ECO:0007669"/>
    <property type="project" value="InterPro"/>
</dbReference>
<accession>A0A2P6N009</accession>
<dbReference type="InterPro" id="IPR043129">
    <property type="entry name" value="ATPase_NBD"/>
</dbReference>
<dbReference type="InterPro" id="IPR003836">
    <property type="entry name" value="Glucokinase"/>
</dbReference>
<evidence type="ECO:0000256" key="2">
    <source>
        <dbReference type="ARBA" id="ARBA00022777"/>
    </source>
</evidence>
<sequence>MFIIIIVEKTWSSKPLPSKLFACMSHTQTMIKSIKRTQDFSYELADLRFFNLKFSLRSGECEKPAIFPRPQAPHRRAQVISTLQRWKVEADALDLPLDLYLGVDIGGTNTRVGVINENERILALQNPGPDQPKSGAFLAVVKFKASTLEQLVEKLRLVGQQLLQATKRKPISAVVSVAGPVSENGRKVNLTNYIGDKDLSVEGLPSILFNADCTRFLNDLAATCQGINSLAEEGRLNKYFDQLWSSNPVPPGFGLNPTNYLVLAMGTGLGCGVLAILPNGVHEVIALETGHLTVSTVGPHEEGYQEEVQFLEWLAQKIYGGKHAIEWEDICSGRGLQSCYEYVVRNDNSADKTLNPEAIAKRAVENNYDPYCRTALFLHYKFLFRTAQEQCVGLNCKAFFLTGDNQIYNNAFVKEKSQEYLEEFLNHPKRQWIDEAVCFRQTRRTELNLRGALYSARKIFMIAQAEIDVERAEKKKQLHVPHPGWALPPLALGAILCYGTLKLMKKI</sequence>
<evidence type="ECO:0000256" key="1">
    <source>
        <dbReference type="ARBA" id="ARBA00022679"/>
    </source>
</evidence>
<dbReference type="InParanoid" id="A0A2P6N009"/>
<dbReference type="Gene3D" id="3.40.367.20">
    <property type="match status" value="1"/>
</dbReference>
<dbReference type="FunCoup" id="A0A2P6N009">
    <property type="interactions" value="132"/>
</dbReference>